<keyword evidence="7" id="KW-0539">Nucleus</keyword>
<evidence type="ECO:0000313" key="11">
    <source>
        <dbReference type="Proteomes" id="UP000233551"/>
    </source>
</evidence>
<evidence type="ECO:0000256" key="1">
    <source>
        <dbReference type="ARBA" id="ARBA00004123"/>
    </source>
</evidence>
<evidence type="ECO:0000256" key="5">
    <source>
        <dbReference type="ARBA" id="ARBA00023159"/>
    </source>
</evidence>
<evidence type="ECO:0000256" key="2">
    <source>
        <dbReference type="ARBA" id="ARBA00022745"/>
    </source>
</evidence>
<protein>
    <recommendedName>
        <fullName evidence="9">AP2/ERF domain-containing protein</fullName>
    </recommendedName>
</protein>
<keyword evidence="3" id="KW-0805">Transcription regulation</keyword>
<dbReference type="InterPro" id="IPR016177">
    <property type="entry name" value="DNA-bd_dom_sf"/>
</dbReference>
<dbReference type="STRING" id="22663.A0A2I0K8F0"/>
<keyword evidence="11" id="KW-1185">Reference proteome</keyword>
<dbReference type="CDD" id="cd00018">
    <property type="entry name" value="AP2"/>
    <property type="match status" value="1"/>
</dbReference>
<gene>
    <name evidence="10" type="ORF">CRG98_014807</name>
</gene>
<keyword evidence="5" id="KW-0010">Activator</keyword>
<proteinExistence type="inferred from homology"/>
<dbReference type="GO" id="GO:0003677">
    <property type="term" value="F:DNA binding"/>
    <property type="evidence" value="ECO:0007669"/>
    <property type="project" value="UniProtKB-KW"/>
</dbReference>
<organism evidence="10 11">
    <name type="scientific">Punica granatum</name>
    <name type="common">Pomegranate</name>
    <dbReference type="NCBI Taxonomy" id="22663"/>
    <lineage>
        <taxon>Eukaryota</taxon>
        <taxon>Viridiplantae</taxon>
        <taxon>Streptophyta</taxon>
        <taxon>Embryophyta</taxon>
        <taxon>Tracheophyta</taxon>
        <taxon>Spermatophyta</taxon>
        <taxon>Magnoliopsida</taxon>
        <taxon>eudicotyledons</taxon>
        <taxon>Gunneridae</taxon>
        <taxon>Pentapetalae</taxon>
        <taxon>rosids</taxon>
        <taxon>malvids</taxon>
        <taxon>Myrtales</taxon>
        <taxon>Lythraceae</taxon>
        <taxon>Punica</taxon>
    </lineage>
</organism>
<reference evidence="10 11" key="1">
    <citation type="submission" date="2017-11" db="EMBL/GenBank/DDBJ databases">
        <title>De-novo sequencing of pomegranate (Punica granatum L.) genome.</title>
        <authorList>
            <person name="Akparov Z."/>
            <person name="Amiraslanov A."/>
            <person name="Hajiyeva S."/>
            <person name="Abbasov M."/>
            <person name="Kaur K."/>
            <person name="Hamwieh A."/>
            <person name="Solovyev V."/>
            <person name="Salamov A."/>
            <person name="Braich B."/>
            <person name="Kosarev P."/>
            <person name="Mahmoud A."/>
            <person name="Hajiyev E."/>
            <person name="Babayeva S."/>
            <person name="Izzatullayeva V."/>
            <person name="Mammadov A."/>
            <person name="Mammadov A."/>
            <person name="Sharifova S."/>
            <person name="Ojaghi J."/>
            <person name="Eynullazada K."/>
            <person name="Bayramov B."/>
            <person name="Abdulazimova A."/>
            <person name="Shahmuradov I."/>
        </authorList>
    </citation>
    <scope>NUCLEOTIDE SEQUENCE [LARGE SCALE GENOMIC DNA]</scope>
    <source>
        <strain evidence="11">cv. AG2017</strain>
        <tissue evidence="10">Leaf</tissue>
    </source>
</reference>
<dbReference type="PANTHER" id="PTHR31194">
    <property type="entry name" value="SHN SHINE , DNA BINDING / TRANSCRIPTION FACTOR"/>
    <property type="match status" value="1"/>
</dbReference>
<dbReference type="InterPro" id="IPR001471">
    <property type="entry name" value="AP2/ERF_dom"/>
</dbReference>
<accession>A0A2I0K8F0</accession>
<dbReference type="Gene3D" id="3.30.730.10">
    <property type="entry name" value="AP2/ERF domain"/>
    <property type="match status" value="1"/>
</dbReference>
<name>A0A2I0K8F0_PUNGR</name>
<sequence>MSGGSDVPAQDLMVWILRSRTRTLNTPQNLRRNPQGRENASFPDLWHFLQTFLVINAETLLRRIRLTLVPKPRSADRSYAKLRTESETAEIPLSFSLWLGDPMSRVSCRAVLASAQGRGAKHLLPSSMQLRSHRTCSEVEFFGPDHHKTQFLASILGLRSILIPSTVKGRARETSSKRPKRISINEKFYDGKRNRPSSSNSMYKGVRRRPWWEYADEIRDPIYGIRVWLGTYGTAEEVDLAYQKKKLKFDRAVISSKNKILLIHSNSEETTTSFYVPSPSSVLDAQISASFYSRPKPLTTRDEKMVGSHIEEAFEEQELLFDPITISSPKMSQDLDLDLSGENNFQETDFIDSKKLFFFSKKKSQNNIVLSPTWDLTCQISI</sequence>
<evidence type="ECO:0000256" key="3">
    <source>
        <dbReference type="ARBA" id="ARBA00023015"/>
    </source>
</evidence>
<dbReference type="GO" id="GO:0009873">
    <property type="term" value="P:ethylene-activated signaling pathway"/>
    <property type="evidence" value="ECO:0007669"/>
    <property type="project" value="UniProtKB-KW"/>
</dbReference>
<evidence type="ECO:0000313" key="10">
    <source>
        <dbReference type="EMBL" id="PKI64811.1"/>
    </source>
</evidence>
<dbReference type="PANTHER" id="PTHR31194:SF202">
    <property type="entry name" value="ETHYLENE-RESPONSIVE TRANSCRIPTION FACTOR ERF070"/>
    <property type="match status" value="1"/>
</dbReference>
<comment type="subcellular location">
    <subcellularLocation>
        <location evidence="1">Nucleus</location>
    </subcellularLocation>
</comment>
<dbReference type="InterPro" id="IPR036955">
    <property type="entry name" value="AP2/ERF_dom_sf"/>
</dbReference>
<dbReference type="PROSITE" id="PS51032">
    <property type="entry name" value="AP2_ERF"/>
    <property type="match status" value="1"/>
</dbReference>
<dbReference type="SUPFAM" id="SSF54171">
    <property type="entry name" value="DNA-binding domain"/>
    <property type="match status" value="1"/>
</dbReference>
<dbReference type="Proteomes" id="UP000233551">
    <property type="component" value="Unassembled WGS sequence"/>
</dbReference>
<dbReference type="AlphaFoldDB" id="A0A2I0K8F0"/>
<dbReference type="GO" id="GO:0003700">
    <property type="term" value="F:DNA-binding transcription factor activity"/>
    <property type="evidence" value="ECO:0007669"/>
    <property type="project" value="InterPro"/>
</dbReference>
<evidence type="ECO:0000256" key="6">
    <source>
        <dbReference type="ARBA" id="ARBA00023163"/>
    </source>
</evidence>
<dbReference type="PRINTS" id="PR00367">
    <property type="entry name" value="ETHRSPELEMNT"/>
</dbReference>
<comment type="similarity">
    <text evidence="8">Belongs to the AP2/ERF transcription factor family. ERF subfamily.</text>
</comment>
<keyword evidence="4" id="KW-0238">DNA-binding</keyword>
<dbReference type="GO" id="GO:0005634">
    <property type="term" value="C:nucleus"/>
    <property type="evidence" value="ECO:0007669"/>
    <property type="project" value="UniProtKB-SubCell"/>
</dbReference>
<dbReference type="EMBL" id="PGOL01000793">
    <property type="protein sequence ID" value="PKI64811.1"/>
    <property type="molecule type" value="Genomic_DNA"/>
</dbReference>
<keyword evidence="2" id="KW-0936">Ethylene signaling pathway</keyword>
<dbReference type="SMART" id="SM00380">
    <property type="entry name" value="AP2"/>
    <property type="match status" value="1"/>
</dbReference>
<feature type="domain" description="AP2/ERF" evidence="9">
    <location>
        <begin position="202"/>
        <end position="268"/>
    </location>
</feature>
<comment type="caution">
    <text evidence="10">The sequence shown here is derived from an EMBL/GenBank/DDBJ whole genome shotgun (WGS) entry which is preliminary data.</text>
</comment>
<evidence type="ECO:0000256" key="4">
    <source>
        <dbReference type="ARBA" id="ARBA00023125"/>
    </source>
</evidence>
<evidence type="ECO:0000259" key="9">
    <source>
        <dbReference type="PROSITE" id="PS51032"/>
    </source>
</evidence>
<evidence type="ECO:0000256" key="8">
    <source>
        <dbReference type="ARBA" id="ARBA00024343"/>
    </source>
</evidence>
<keyword evidence="6" id="KW-0804">Transcription</keyword>
<dbReference type="InterPro" id="IPR050913">
    <property type="entry name" value="AP2/ERF_ERF"/>
</dbReference>
<evidence type="ECO:0000256" key="7">
    <source>
        <dbReference type="ARBA" id="ARBA00023242"/>
    </source>
</evidence>